<dbReference type="Pfam" id="PF01383">
    <property type="entry name" value="CpcD"/>
    <property type="match status" value="1"/>
</dbReference>
<evidence type="ECO:0000313" key="8">
    <source>
        <dbReference type="EMBL" id="MEP0817315.1"/>
    </source>
</evidence>
<reference evidence="8 9" key="1">
    <citation type="submission" date="2022-04" db="EMBL/GenBank/DDBJ databases">
        <title>Positive selection, recombination, and allopatry shape intraspecific diversity of widespread and dominant cyanobacteria.</title>
        <authorList>
            <person name="Wei J."/>
            <person name="Shu W."/>
            <person name="Hu C."/>
        </authorList>
    </citation>
    <scope>NUCLEOTIDE SEQUENCE [LARGE SCALE GENOMIC DNA]</scope>
    <source>
        <strain evidence="8 9">GB2-A4</strain>
    </source>
</reference>
<organism evidence="8 9">
    <name type="scientific">Trichocoleus desertorum GB2-A4</name>
    <dbReference type="NCBI Taxonomy" id="2933944"/>
    <lineage>
        <taxon>Bacteria</taxon>
        <taxon>Bacillati</taxon>
        <taxon>Cyanobacteriota</taxon>
        <taxon>Cyanophyceae</taxon>
        <taxon>Leptolyngbyales</taxon>
        <taxon>Trichocoleusaceae</taxon>
        <taxon>Trichocoleus</taxon>
    </lineage>
</organism>
<dbReference type="PROSITE" id="PS51441">
    <property type="entry name" value="CPCD_LIKE"/>
    <property type="match status" value="1"/>
</dbReference>
<comment type="caution">
    <text evidence="8">The sequence shown here is derived from an EMBL/GenBank/DDBJ whole genome shotgun (WGS) entry which is preliminary data.</text>
</comment>
<protein>
    <submittedName>
        <fullName evidence="8">Phycobilisome linker polypeptide</fullName>
    </submittedName>
</protein>
<proteinExistence type="predicted"/>
<keyword evidence="4" id="KW-0793">Thylakoid</keyword>
<keyword evidence="5" id="KW-0472">Membrane</keyword>
<accession>A0ABV0J6A6</accession>
<feature type="domain" description="CpcD-like" evidence="7">
    <location>
        <begin position="18"/>
        <end position="76"/>
    </location>
</feature>
<keyword evidence="9" id="KW-1185">Reference proteome</keyword>
<evidence type="ECO:0000259" key="7">
    <source>
        <dbReference type="PROSITE" id="PS51441"/>
    </source>
</evidence>
<keyword evidence="2" id="KW-0042">Antenna complex</keyword>
<dbReference type="Proteomes" id="UP001464891">
    <property type="component" value="Unassembled WGS sequence"/>
</dbReference>
<gene>
    <name evidence="8" type="ORF">NC998_09420</name>
</gene>
<evidence type="ECO:0000256" key="3">
    <source>
        <dbReference type="ARBA" id="ARBA00022738"/>
    </source>
</evidence>
<sequence>MFGQSSLGSNTSVDDSASRMFRVEVRGLRQTYRSNKLSYPIRRSGSTYVTVPYGRMSEEMQRINRLGGKIVSIEPLNADHPQAKAEATAAHQNIEATAEADNVTAAPVAKG</sequence>
<evidence type="ECO:0000256" key="5">
    <source>
        <dbReference type="ARBA" id="ARBA00023136"/>
    </source>
</evidence>
<evidence type="ECO:0000256" key="1">
    <source>
        <dbReference type="ARBA" id="ARBA00004445"/>
    </source>
</evidence>
<comment type="subcellular location">
    <subcellularLocation>
        <location evidence="1">Cellular thylakoid membrane</location>
        <topology evidence="1">Peripheral membrane protein</topology>
        <orientation evidence="1">Cytoplasmic side</orientation>
    </subcellularLocation>
</comment>
<evidence type="ECO:0000256" key="2">
    <source>
        <dbReference type="ARBA" id="ARBA00022549"/>
    </source>
</evidence>
<dbReference type="SMART" id="SM01094">
    <property type="entry name" value="CpcD"/>
    <property type="match status" value="1"/>
</dbReference>
<dbReference type="InterPro" id="IPR008213">
    <property type="entry name" value="CpcD-like_dom"/>
</dbReference>
<evidence type="ECO:0000256" key="4">
    <source>
        <dbReference type="ARBA" id="ARBA00023078"/>
    </source>
</evidence>
<keyword evidence="3 6" id="KW-0605">Phycobilisome</keyword>
<evidence type="ECO:0000256" key="6">
    <source>
        <dbReference type="PROSITE-ProRule" id="PRU00771"/>
    </source>
</evidence>
<evidence type="ECO:0000313" key="9">
    <source>
        <dbReference type="Proteomes" id="UP001464891"/>
    </source>
</evidence>
<dbReference type="EMBL" id="JAMPKM010000004">
    <property type="protein sequence ID" value="MEP0817315.1"/>
    <property type="molecule type" value="Genomic_DNA"/>
</dbReference>
<dbReference type="RefSeq" id="WP_190438245.1">
    <property type="nucleotide sequence ID" value="NZ_JAMPKM010000004.1"/>
</dbReference>
<name>A0ABV0J6A6_9CYAN</name>